<gene>
    <name evidence="15" type="ORF">Ga0123461_0632</name>
</gene>
<evidence type="ECO:0000313" key="16">
    <source>
        <dbReference type="Proteomes" id="UP000231701"/>
    </source>
</evidence>
<comment type="subcellular location">
    <subcellularLocation>
        <location evidence="1 12">Cytoplasm</location>
    </subcellularLocation>
</comment>
<comment type="function">
    <text evidence="12">Involved in acetate metabolism.</text>
</comment>
<dbReference type="GO" id="GO:0008959">
    <property type="term" value="F:phosphate acetyltransferase activity"/>
    <property type="evidence" value="ECO:0007669"/>
    <property type="project" value="UniProtKB-EC"/>
</dbReference>
<dbReference type="NCBIfam" id="NF007233">
    <property type="entry name" value="PRK09653.1"/>
    <property type="match status" value="1"/>
</dbReference>
<proteinExistence type="inferred from homology"/>
<dbReference type="KEGG" id="maes:Ga0123461_0632"/>
<dbReference type="InterPro" id="IPR010766">
    <property type="entry name" value="DRTGG"/>
</dbReference>
<organism evidence="15 16">
    <name type="scientific">Mariprofundus aestuarium</name>
    <dbReference type="NCBI Taxonomy" id="1921086"/>
    <lineage>
        <taxon>Bacteria</taxon>
        <taxon>Pseudomonadati</taxon>
        <taxon>Pseudomonadota</taxon>
        <taxon>Candidatius Mariprofundia</taxon>
        <taxon>Mariprofundales</taxon>
        <taxon>Mariprofundaceae</taxon>
        <taxon>Mariprofundus</taxon>
    </lineage>
</organism>
<dbReference type="PANTHER" id="PTHR43356:SF3">
    <property type="entry name" value="PHOSPHATE ACETYLTRANSFERASE"/>
    <property type="match status" value="1"/>
</dbReference>
<evidence type="ECO:0000313" key="15">
    <source>
        <dbReference type="EMBL" id="ATX79058.1"/>
    </source>
</evidence>
<evidence type="ECO:0000259" key="13">
    <source>
        <dbReference type="Pfam" id="PF01515"/>
    </source>
</evidence>
<feature type="domain" description="Phosphate acetyl/butaryl transferase" evidence="13">
    <location>
        <begin position="386"/>
        <end position="701"/>
    </location>
</feature>
<dbReference type="AlphaFoldDB" id="A0A2K8KW32"/>
<dbReference type="Gene3D" id="3.40.50.300">
    <property type="entry name" value="P-loop containing nucleotide triphosphate hydrolases"/>
    <property type="match status" value="1"/>
</dbReference>
<dbReference type="OrthoDB" id="9808984at2"/>
<comment type="domain">
    <text evidence="12">The N-terminal region seems to be important for proper quaternary structure. The C-terminal region contains the substrate-binding site.</text>
</comment>
<dbReference type="GO" id="GO:0005737">
    <property type="term" value="C:cytoplasm"/>
    <property type="evidence" value="ECO:0007669"/>
    <property type="project" value="UniProtKB-SubCell"/>
</dbReference>
<keyword evidence="9 12" id="KW-0808">Transferase</keyword>
<dbReference type="PIRSF" id="PIRSF006107">
    <property type="entry name" value="PhpActrans_proteobac"/>
    <property type="match status" value="1"/>
</dbReference>
<dbReference type="FunFam" id="3.40.50.10750:FF:000001">
    <property type="entry name" value="Phosphate acetyltransferase"/>
    <property type="match status" value="1"/>
</dbReference>
<evidence type="ECO:0000256" key="9">
    <source>
        <dbReference type="ARBA" id="ARBA00022679"/>
    </source>
</evidence>
<dbReference type="Gene3D" id="3.40.1390.20">
    <property type="entry name" value="HprK N-terminal domain-like"/>
    <property type="match status" value="1"/>
</dbReference>
<keyword evidence="16" id="KW-1185">Reference proteome</keyword>
<sequence length="711" mass="76328">MSHAFLLVSTGAGAGLTTVSLGMVRALDRLGIRAGFCKPVAQLHDSDHGPERSTQLFEHMTNIKAPQPISLRRATSLLGSGREGLLMEEVIALFQQCARHTDVVIVEGLVADAHAGYATRLNTAIARALDAEVILVGKPEPDLEEYIDIAANAFSGANGTALIATILNKVGAPSDGQPTLQADVLQTSSGNSDGLDISDAMCQKMTGKPFHVVGCIPWQSQLIAPRMCDIAAYLDAKILHAGYLQQRRVQRMELCARTLANTLSVYQPHTLLVFPGDREDVFVAACMAAMNGVRLAGILLTGGLRPSFGVMNLCEQAIQTGIPVLLVESSSFQTAAKLSHMPAEVAVDDFDLIDQAVDHVANHLDANWLKARCATERKPRLSPAAFRYQLIQKACQASRRIVLPEGEEPRTIMAAYQCQQRHIAQCVLLGDPEKIHQIASSQGIKLNEEIIIIDPVTVRQRYIEPMVALRQHKGLTSEIAEDQLQSRVVLGTMMLALDEVDGLVSGALHTTANTVRPAFQLIGTSESAKLVSSIFFMCLPDQVVVYGDCAINPDPNAEELADIAIQSADSAKRFGLEPRVAMLSYSTGESGAGLDVEKVRQATQMVRQRRPDLLVDGPLQYDAAAIISVGKSKAPASQVAGKANVFVFPDLNTGNTTYKAVQRSAHVVSVGPMLQGLRKPVNDLSRGASVEDIVYTIALTAIQGGEGQVSG</sequence>
<dbReference type="InterPro" id="IPR042112">
    <property type="entry name" value="P_AcTrfase_dom2"/>
</dbReference>
<dbReference type="Proteomes" id="UP000231701">
    <property type="component" value="Chromosome"/>
</dbReference>
<dbReference type="EMBL" id="CP018799">
    <property type="protein sequence ID" value="ATX79058.1"/>
    <property type="molecule type" value="Genomic_DNA"/>
</dbReference>
<evidence type="ECO:0000256" key="12">
    <source>
        <dbReference type="PIRNR" id="PIRNR006107"/>
    </source>
</evidence>
<dbReference type="InterPro" id="IPR042113">
    <property type="entry name" value="P_AcTrfase_dom1"/>
</dbReference>
<reference evidence="15 16" key="1">
    <citation type="submission" date="2016-12" db="EMBL/GenBank/DDBJ databases">
        <title>Isolation and genomic insights into novel planktonic Zetaproteobacteria from stratified waters of the Chesapeake Bay.</title>
        <authorList>
            <person name="McAllister S.M."/>
            <person name="Kato S."/>
            <person name="Chan C.S."/>
            <person name="Chiu B.K."/>
            <person name="Field E.K."/>
        </authorList>
    </citation>
    <scope>NUCLEOTIDE SEQUENCE [LARGE SCALE GENOMIC DNA]</scope>
    <source>
        <strain evidence="15 16">CP-5</strain>
    </source>
</reference>
<dbReference type="NCBIfam" id="TIGR00651">
    <property type="entry name" value="pta"/>
    <property type="match status" value="1"/>
</dbReference>
<evidence type="ECO:0000256" key="6">
    <source>
        <dbReference type="ARBA" id="ARBA00012707"/>
    </source>
</evidence>
<dbReference type="RefSeq" id="WP_100276995.1">
    <property type="nucleotide sequence ID" value="NZ_CP018799.1"/>
</dbReference>
<dbReference type="UniPathway" id="UPA00340">
    <property type="reaction ID" value="UER00459"/>
</dbReference>
<comment type="pathway">
    <text evidence="2 12">Metabolic intermediate biosynthesis; acetyl-CoA biosynthesis; acetyl-CoA from acetate: step 2/2.</text>
</comment>
<dbReference type="Pfam" id="PF13500">
    <property type="entry name" value="AAA_26"/>
    <property type="match status" value="1"/>
</dbReference>
<comment type="subunit">
    <text evidence="5">Homohexamer.</text>
</comment>
<feature type="domain" description="DRTGG" evidence="14">
    <location>
        <begin position="229"/>
        <end position="341"/>
    </location>
</feature>
<dbReference type="Pfam" id="PF01515">
    <property type="entry name" value="PTA_PTB"/>
    <property type="match status" value="1"/>
</dbReference>
<dbReference type="Pfam" id="PF07085">
    <property type="entry name" value="DRTGG"/>
    <property type="match status" value="1"/>
</dbReference>
<evidence type="ECO:0000256" key="10">
    <source>
        <dbReference type="ARBA" id="ARBA00023315"/>
    </source>
</evidence>
<dbReference type="PANTHER" id="PTHR43356">
    <property type="entry name" value="PHOSPHATE ACETYLTRANSFERASE"/>
    <property type="match status" value="1"/>
</dbReference>
<dbReference type="Gene3D" id="3.40.50.10950">
    <property type="match status" value="1"/>
</dbReference>
<evidence type="ECO:0000256" key="1">
    <source>
        <dbReference type="ARBA" id="ARBA00004496"/>
    </source>
</evidence>
<evidence type="ECO:0000259" key="14">
    <source>
        <dbReference type="Pfam" id="PF07085"/>
    </source>
</evidence>
<dbReference type="SUPFAM" id="SSF75138">
    <property type="entry name" value="HprK N-terminal domain-like"/>
    <property type="match status" value="1"/>
</dbReference>
<evidence type="ECO:0000256" key="7">
    <source>
        <dbReference type="ARBA" id="ARBA00021528"/>
    </source>
</evidence>
<evidence type="ECO:0000256" key="2">
    <source>
        <dbReference type="ARBA" id="ARBA00004989"/>
    </source>
</evidence>
<evidence type="ECO:0000256" key="3">
    <source>
        <dbReference type="ARBA" id="ARBA00008756"/>
    </source>
</evidence>
<protein>
    <recommendedName>
        <fullName evidence="7 12">Phosphate acetyltransferase</fullName>
        <ecNumber evidence="6 12">2.3.1.8</ecNumber>
    </recommendedName>
    <alternativeName>
        <fullName evidence="11 12">Phosphotransacetylase</fullName>
    </alternativeName>
</protein>
<comment type="similarity">
    <text evidence="4 12">In the N-terminal section; belongs to the CobB/CobQ family.</text>
</comment>
<keyword evidence="10 12" id="KW-0012">Acyltransferase</keyword>
<dbReference type="InterPro" id="IPR004614">
    <property type="entry name" value="P_AcTrfase"/>
</dbReference>
<keyword evidence="8 12" id="KW-0963">Cytoplasm</keyword>
<dbReference type="InterPro" id="IPR028979">
    <property type="entry name" value="Ser_kin/Pase_Hpr-like_N_sf"/>
</dbReference>
<dbReference type="Gene3D" id="3.40.50.10750">
    <property type="entry name" value="Isocitrate/Isopropylmalate dehydrogenase-like"/>
    <property type="match status" value="1"/>
</dbReference>
<dbReference type="NCBIfam" id="NF004167">
    <property type="entry name" value="PRK05632.1"/>
    <property type="match status" value="1"/>
</dbReference>
<evidence type="ECO:0000256" key="11">
    <source>
        <dbReference type="ARBA" id="ARBA00031108"/>
    </source>
</evidence>
<dbReference type="CDD" id="cd03109">
    <property type="entry name" value="DTBS"/>
    <property type="match status" value="1"/>
</dbReference>
<dbReference type="InterPro" id="IPR002505">
    <property type="entry name" value="PTA_PTB"/>
</dbReference>
<dbReference type="GO" id="GO:0006085">
    <property type="term" value="P:acetyl-CoA biosynthetic process"/>
    <property type="evidence" value="ECO:0007669"/>
    <property type="project" value="UniProtKB-UniPathway"/>
</dbReference>
<dbReference type="InterPro" id="IPR027417">
    <property type="entry name" value="P-loop_NTPase"/>
</dbReference>
<accession>A0A2K8KW32</accession>
<dbReference type="InterPro" id="IPR050500">
    <property type="entry name" value="Phos_Acetyltrans/Butyryltrans"/>
</dbReference>
<evidence type="ECO:0000256" key="8">
    <source>
        <dbReference type="ARBA" id="ARBA00022490"/>
    </source>
</evidence>
<dbReference type="EC" id="2.3.1.8" evidence="6 12"/>
<evidence type="ECO:0000256" key="5">
    <source>
        <dbReference type="ARBA" id="ARBA00011643"/>
    </source>
</evidence>
<comment type="similarity">
    <text evidence="3 12">In the C-terminal section; belongs to the phosphate acetyltransferase and butyryltransferase family.</text>
</comment>
<name>A0A2K8KW32_MARES</name>
<evidence type="ECO:0000256" key="4">
    <source>
        <dbReference type="ARBA" id="ARBA00009786"/>
    </source>
</evidence>
<dbReference type="SUPFAM" id="SSF52540">
    <property type="entry name" value="P-loop containing nucleoside triphosphate hydrolases"/>
    <property type="match status" value="1"/>
</dbReference>
<dbReference type="SUPFAM" id="SSF53659">
    <property type="entry name" value="Isocitrate/Isopropylmalate dehydrogenase-like"/>
    <property type="match status" value="1"/>
</dbReference>
<dbReference type="InterPro" id="IPR016475">
    <property type="entry name" value="P-Actrans_bac"/>
</dbReference>
<comment type="catalytic activity">
    <reaction evidence="12">
        <text>acetyl-CoA + phosphate = acetyl phosphate + CoA</text>
        <dbReference type="Rhea" id="RHEA:19521"/>
        <dbReference type="ChEBI" id="CHEBI:22191"/>
        <dbReference type="ChEBI" id="CHEBI:43474"/>
        <dbReference type="ChEBI" id="CHEBI:57287"/>
        <dbReference type="ChEBI" id="CHEBI:57288"/>
        <dbReference type="EC" id="2.3.1.8"/>
    </reaction>
</comment>